<dbReference type="PANTHER" id="PTHR43130">
    <property type="entry name" value="ARAC-FAMILY TRANSCRIPTIONAL REGULATOR"/>
    <property type="match status" value="1"/>
</dbReference>
<evidence type="ECO:0000259" key="4">
    <source>
        <dbReference type="PROSITE" id="PS01124"/>
    </source>
</evidence>
<dbReference type="InterPro" id="IPR018062">
    <property type="entry name" value="HTH_AraC-typ_CS"/>
</dbReference>
<dbReference type="Gene3D" id="3.40.50.880">
    <property type="match status" value="1"/>
</dbReference>
<evidence type="ECO:0000256" key="1">
    <source>
        <dbReference type="ARBA" id="ARBA00023015"/>
    </source>
</evidence>
<evidence type="ECO:0000256" key="3">
    <source>
        <dbReference type="ARBA" id="ARBA00023163"/>
    </source>
</evidence>
<dbReference type="InterPro" id="IPR002818">
    <property type="entry name" value="DJ-1/PfpI"/>
</dbReference>
<dbReference type="PANTHER" id="PTHR43130:SF11">
    <property type="entry name" value="TRANSCRIPTIONAL REGULATORY PROTEIN"/>
    <property type="match status" value="1"/>
</dbReference>
<sequence length="334" mass="36604">MAGPDIINSISAMTPPLRIGLLLFPRCMPAGLLAFADLLHAANRRASRVIFETRFVALQAGTVECAQGLSLHVDSTLAEADFDALLIPGFWAESARQVDDTLAANVSLVASLSARSKKQQLWSYCSGVCLLAASGKLDGQPATVTWWLADVMAQRHKAVKWQSERHCIINERTATASGVNGYLPIAQALIERYVSAEVFRDLTKLMVLARPAQAHSAFAAMSLIEQSSKLLRQLHALVEQLPAEQITVQRLAEQLGMSERTLSRKVSSETGIAVATYARCIKLNQVSERLILTSTAVNTISAELGFSSDSNLRRMFKELTALTPLEYRQQFGRY</sequence>
<dbReference type="Proteomes" id="UP000286071">
    <property type="component" value="Unassembled WGS sequence"/>
</dbReference>
<dbReference type="Gene3D" id="1.10.10.60">
    <property type="entry name" value="Homeodomain-like"/>
    <property type="match status" value="1"/>
</dbReference>
<dbReference type="PROSITE" id="PS00041">
    <property type="entry name" value="HTH_ARAC_FAMILY_1"/>
    <property type="match status" value="1"/>
</dbReference>
<dbReference type="SUPFAM" id="SSF52317">
    <property type="entry name" value="Class I glutamine amidotransferase-like"/>
    <property type="match status" value="1"/>
</dbReference>
<organism evidence="5 6">
    <name type="scientific">Pseudomonas brassicacearum</name>
    <dbReference type="NCBI Taxonomy" id="930166"/>
    <lineage>
        <taxon>Bacteria</taxon>
        <taxon>Pseudomonadati</taxon>
        <taxon>Pseudomonadota</taxon>
        <taxon>Gammaproteobacteria</taxon>
        <taxon>Pseudomonadales</taxon>
        <taxon>Pseudomonadaceae</taxon>
        <taxon>Pseudomonas</taxon>
    </lineage>
</organism>
<accession>A0A423H7V5</accession>
<dbReference type="GO" id="GO:0009893">
    <property type="term" value="P:positive regulation of metabolic process"/>
    <property type="evidence" value="ECO:0007669"/>
    <property type="project" value="UniProtKB-ARBA"/>
</dbReference>
<dbReference type="PROSITE" id="PS01124">
    <property type="entry name" value="HTH_ARAC_FAMILY_2"/>
    <property type="match status" value="1"/>
</dbReference>
<evidence type="ECO:0000313" key="5">
    <source>
        <dbReference type="EMBL" id="RON09283.1"/>
    </source>
</evidence>
<dbReference type="GO" id="GO:0043565">
    <property type="term" value="F:sequence-specific DNA binding"/>
    <property type="evidence" value="ECO:0007669"/>
    <property type="project" value="InterPro"/>
</dbReference>
<feature type="domain" description="HTH araC/xylS-type" evidence="4">
    <location>
        <begin position="232"/>
        <end position="330"/>
    </location>
</feature>
<gene>
    <name evidence="5" type="ORF">BK659_10120</name>
</gene>
<dbReference type="GO" id="GO:0003700">
    <property type="term" value="F:DNA-binding transcription factor activity"/>
    <property type="evidence" value="ECO:0007669"/>
    <property type="project" value="InterPro"/>
</dbReference>
<dbReference type="SUPFAM" id="SSF46689">
    <property type="entry name" value="Homeodomain-like"/>
    <property type="match status" value="1"/>
</dbReference>
<evidence type="ECO:0000313" key="6">
    <source>
        <dbReference type="Proteomes" id="UP000286071"/>
    </source>
</evidence>
<dbReference type="InterPro" id="IPR009057">
    <property type="entry name" value="Homeodomain-like_sf"/>
</dbReference>
<name>A0A423H7V5_9PSED</name>
<evidence type="ECO:0000256" key="2">
    <source>
        <dbReference type="ARBA" id="ARBA00023125"/>
    </source>
</evidence>
<dbReference type="Pfam" id="PF12833">
    <property type="entry name" value="HTH_18"/>
    <property type="match status" value="1"/>
</dbReference>
<reference evidence="5 6" key="1">
    <citation type="submission" date="2016-10" db="EMBL/GenBank/DDBJ databases">
        <title>Comparative genome analysis of multiple Pseudomonas spp. focuses on biocontrol and plant growth promoting traits.</title>
        <authorList>
            <person name="Tao X.-Y."/>
            <person name="Taylor C.G."/>
        </authorList>
    </citation>
    <scope>NUCLEOTIDE SEQUENCE [LARGE SCALE GENOMIC DNA]</scope>
    <source>
        <strain evidence="5 6">48H11</strain>
    </source>
</reference>
<dbReference type="EMBL" id="MOBJ01000007">
    <property type="protein sequence ID" value="RON09283.1"/>
    <property type="molecule type" value="Genomic_DNA"/>
</dbReference>
<dbReference type="SMART" id="SM00342">
    <property type="entry name" value="HTH_ARAC"/>
    <property type="match status" value="1"/>
</dbReference>
<keyword evidence="3" id="KW-0804">Transcription</keyword>
<proteinExistence type="predicted"/>
<keyword evidence="1" id="KW-0805">Transcription regulation</keyword>
<keyword evidence="2" id="KW-0238">DNA-binding</keyword>
<dbReference type="Pfam" id="PF01965">
    <property type="entry name" value="DJ-1_PfpI"/>
    <property type="match status" value="1"/>
</dbReference>
<dbReference type="InterPro" id="IPR029062">
    <property type="entry name" value="Class_I_gatase-like"/>
</dbReference>
<comment type="caution">
    <text evidence="5">The sequence shown here is derived from an EMBL/GenBank/DDBJ whole genome shotgun (WGS) entry which is preliminary data.</text>
</comment>
<dbReference type="AlphaFoldDB" id="A0A423H7V5"/>
<dbReference type="InterPro" id="IPR018060">
    <property type="entry name" value="HTH_AraC"/>
</dbReference>
<dbReference type="InterPro" id="IPR052158">
    <property type="entry name" value="INH-QAR"/>
</dbReference>
<protein>
    <submittedName>
        <fullName evidence="5">AraC family transcriptional regulator</fullName>
    </submittedName>
</protein>